<sequence length="598" mass="61457">MVEADYTGVLLDGRYRVQARLGQGGMGTVYVAEHVGLAQPRAIKFLRADLARKPGAVQRFLQEARVLSAMRHDNLVGVIDMGEHAGSAYYVMELLAGEDLRQRLRRLGGFGWPQARAIALQVCAALRVTHARGVVHRDLKPENCFCVDAADGAVHIKLIDFGVAKVPREAGGASQLTGAGELLGTIGYMAPEQLEGQGDRRADVYSLGAVMFEMLAGRPLHTGNAYEILARMLLAPAPALGSVCAVDPAIDRMLATAVARDPDERFASMDAFAAAIAEIPVTAEPQAFVRPASALARPAGETTAGGTPCPADMPVTAVPGPEDILFSGPRREHVHVPADSSSAADAPALADTLPGPPVPADRSSVPPEPVSSDRSTATDASRTPVPADSPAAPSRSRVVRGLTAALLAAGLAWQVWPVDEVSTPPAPSPPATAATGPVPAASPFAGTPVPAASIDPPPVPPAPTASPDTPPDAPVPAASPDTPAPGASRPAPVKPPRDAAKPAASVRPLTREALRGRLERELASCGSPYVAEEIAVRVTPGNGGKLAGLAAIADGQLAPGTVACIERELARVLAGLAEGVDAARAFDVSLTLPRRGGG</sequence>
<evidence type="ECO:0000256" key="2">
    <source>
        <dbReference type="ARBA" id="ARBA00022741"/>
    </source>
</evidence>
<keyword evidence="9" id="KW-1185">Reference proteome</keyword>
<feature type="compositionally biased region" description="Low complexity" evidence="6">
    <location>
        <begin position="431"/>
        <end position="454"/>
    </location>
</feature>
<keyword evidence="2 5" id="KW-0547">Nucleotide-binding</keyword>
<dbReference type="SUPFAM" id="SSF56112">
    <property type="entry name" value="Protein kinase-like (PK-like)"/>
    <property type="match status" value="1"/>
</dbReference>
<feature type="binding site" evidence="5">
    <location>
        <position position="53"/>
    </location>
    <ligand>
        <name>ATP</name>
        <dbReference type="ChEBI" id="CHEBI:30616"/>
    </ligand>
</feature>
<gene>
    <name evidence="8" type="ORF">POL58_30435</name>
</gene>
<feature type="region of interest" description="Disordered" evidence="6">
    <location>
        <begin position="421"/>
        <end position="510"/>
    </location>
</feature>
<dbReference type="PANTHER" id="PTHR43289:SF6">
    <property type="entry name" value="SERINE_THREONINE-PROTEIN KINASE NEKL-3"/>
    <property type="match status" value="1"/>
</dbReference>
<evidence type="ECO:0000256" key="1">
    <source>
        <dbReference type="ARBA" id="ARBA00022679"/>
    </source>
</evidence>
<keyword evidence="3 8" id="KW-0418">Kinase</keyword>
<dbReference type="GO" id="GO:0016301">
    <property type="term" value="F:kinase activity"/>
    <property type="evidence" value="ECO:0007669"/>
    <property type="project" value="UniProtKB-KW"/>
</dbReference>
<dbReference type="Pfam" id="PF00069">
    <property type="entry name" value="Pkinase"/>
    <property type="match status" value="1"/>
</dbReference>
<name>A0ABT5BF14_9BACT</name>
<feature type="compositionally biased region" description="Low complexity" evidence="6">
    <location>
        <begin position="337"/>
        <end position="353"/>
    </location>
</feature>
<feature type="compositionally biased region" description="Polar residues" evidence="6">
    <location>
        <begin position="372"/>
        <end position="381"/>
    </location>
</feature>
<comment type="caution">
    <text evidence="8">The sequence shown here is derived from an EMBL/GenBank/DDBJ whole genome shotgun (WGS) entry which is preliminary data.</text>
</comment>
<dbReference type="CDD" id="cd14014">
    <property type="entry name" value="STKc_PknB_like"/>
    <property type="match status" value="1"/>
</dbReference>
<dbReference type="RefSeq" id="WP_272003318.1">
    <property type="nucleotide sequence ID" value="NZ_JAQNDN010000019.1"/>
</dbReference>
<organism evidence="8 9">
    <name type="scientific">Nannocystis radixulma</name>
    <dbReference type="NCBI Taxonomy" id="2995305"/>
    <lineage>
        <taxon>Bacteria</taxon>
        <taxon>Pseudomonadati</taxon>
        <taxon>Myxococcota</taxon>
        <taxon>Polyangia</taxon>
        <taxon>Nannocystales</taxon>
        <taxon>Nannocystaceae</taxon>
        <taxon>Nannocystis</taxon>
    </lineage>
</organism>
<accession>A0ABT5BF14</accession>
<dbReference type="Gene3D" id="3.30.200.20">
    <property type="entry name" value="Phosphorylase Kinase, domain 1"/>
    <property type="match status" value="1"/>
</dbReference>
<feature type="compositionally biased region" description="Pro residues" evidence="6">
    <location>
        <begin position="455"/>
        <end position="474"/>
    </location>
</feature>
<evidence type="ECO:0000259" key="7">
    <source>
        <dbReference type="PROSITE" id="PS50011"/>
    </source>
</evidence>
<dbReference type="InterPro" id="IPR000719">
    <property type="entry name" value="Prot_kinase_dom"/>
</dbReference>
<keyword evidence="4 5" id="KW-0067">ATP-binding</keyword>
<feature type="compositionally biased region" description="Low complexity" evidence="6">
    <location>
        <begin position="475"/>
        <end position="485"/>
    </location>
</feature>
<keyword evidence="1" id="KW-0808">Transferase</keyword>
<evidence type="ECO:0000313" key="9">
    <source>
        <dbReference type="Proteomes" id="UP001217838"/>
    </source>
</evidence>
<evidence type="ECO:0000313" key="8">
    <source>
        <dbReference type="EMBL" id="MDC0672104.1"/>
    </source>
</evidence>
<proteinExistence type="predicted"/>
<evidence type="ECO:0000256" key="3">
    <source>
        <dbReference type="ARBA" id="ARBA00022777"/>
    </source>
</evidence>
<evidence type="ECO:0000256" key="5">
    <source>
        <dbReference type="PROSITE-ProRule" id="PRU10141"/>
    </source>
</evidence>
<dbReference type="Gene3D" id="1.10.510.10">
    <property type="entry name" value="Transferase(Phosphotransferase) domain 1"/>
    <property type="match status" value="1"/>
</dbReference>
<dbReference type="InterPro" id="IPR017441">
    <property type="entry name" value="Protein_kinase_ATP_BS"/>
</dbReference>
<dbReference type="InterPro" id="IPR008271">
    <property type="entry name" value="Ser/Thr_kinase_AS"/>
</dbReference>
<dbReference type="Proteomes" id="UP001217838">
    <property type="component" value="Unassembled WGS sequence"/>
</dbReference>
<feature type="region of interest" description="Disordered" evidence="6">
    <location>
        <begin position="298"/>
        <end position="397"/>
    </location>
</feature>
<evidence type="ECO:0000256" key="4">
    <source>
        <dbReference type="ARBA" id="ARBA00022840"/>
    </source>
</evidence>
<protein>
    <submittedName>
        <fullName evidence="8">Protein kinase</fullName>
    </submittedName>
</protein>
<evidence type="ECO:0000256" key="6">
    <source>
        <dbReference type="SAM" id="MobiDB-lite"/>
    </source>
</evidence>
<reference evidence="8 9" key="1">
    <citation type="submission" date="2022-11" db="EMBL/GenBank/DDBJ databases">
        <title>Minimal conservation of predation-associated metabolite biosynthetic gene clusters underscores biosynthetic potential of Myxococcota including descriptions for ten novel species: Archangium lansinium sp. nov., Myxococcus landrumus sp. nov., Nannocystis bai.</title>
        <authorList>
            <person name="Ahearne A."/>
            <person name="Stevens C."/>
            <person name="Dowd S."/>
        </authorList>
    </citation>
    <scope>NUCLEOTIDE SEQUENCE [LARGE SCALE GENOMIC DNA]</scope>
    <source>
        <strain evidence="8 9">NCELM</strain>
    </source>
</reference>
<dbReference type="PROSITE" id="PS50011">
    <property type="entry name" value="PROTEIN_KINASE_DOM"/>
    <property type="match status" value="1"/>
</dbReference>
<dbReference type="PANTHER" id="PTHR43289">
    <property type="entry name" value="MITOGEN-ACTIVATED PROTEIN KINASE KINASE KINASE 20-RELATED"/>
    <property type="match status" value="1"/>
</dbReference>
<feature type="domain" description="Protein kinase" evidence="7">
    <location>
        <begin position="15"/>
        <end position="289"/>
    </location>
</feature>
<dbReference type="PROSITE" id="PS00107">
    <property type="entry name" value="PROTEIN_KINASE_ATP"/>
    <property type="match status" value="1"/>
</dbReference>
<dbReference type="InterPro" id="IPR011009">
    <property type="entry name" value="Kinase-like_dom_sf"/>
</dbReference>
<dbReference type="EMBL" id="JAQNDN010000019">
    <property type="protein sequence ID" value="MDC0672104.1"/>
    <property type="molecule type" value="Genomic_DNA"/>
</dbReference>
<dbReference type="SMART" id="SM00220">
    <property type="entry name" value="S_TKc"/>
    <property type="match status" value="1"/>
</dbReference>
<dbReference type="PROSITE" id="PS00108">
    <property type="entry name" value="PROTEIN_KINASE_ST"/>
    <property type="match status" value="1"/>
</dbReference>